<name>A0A836IRW9_9TRYP</name>
<keyword evidence="2 14" id="KW-0645">Protease</keyword>
<dbReference type="GO" id="GO:0071586">
    <property type="term" value="P:CAAX-box protein processing"/>
    <property type="evidence" value="ECO:0007669"/>
    <property type="project" value="UniProtKB-UniRule"/>
</dbReference>
<feature type="binding site" evidence="13">
    <location>
        <position position="289"/>
    </location>
    <ligand>
        <name>Zn(2+)</name>
        <dbReference type="ChEBI" id="CHEBI:29105"/>
        <note>catalytic</note>
    </ligand>
</feature>
<dbReference type="FunFam" id="3.30.2010.10:FF:000002">
    <property type="entry name" value="CAAX prenyl protease"/>
    <property type="match status" value="1"/>
</dbReference>
<keyword evidence="10 14" id="KW-0472">Membrane</keyword>
<evidence type="ECO:0000256" key="10">
    <source>
        <dbReference type="ARBA" id="ARBA00023136"/>
    </source>
</evidence>
<dbReference type="GO" id="GO:0005789">
    <property type="term" value="C:endoplasmic reticulum membrane"/>
    <property type="evidence" value="ECO:0007669"/>
    <property type="project" value="UniProtKB-SubCell"/>
</dbReference>
<evidence type="ECO:0000256" key="13">
    <source>
        <dbReference type="PIRSR" id="PIRSR627057-2"/>
    </source>
</evidence>
<evidence type="ECO:0000256" key="12">
    <source>
        <dbReference type="PIRSR" id="PIRSR627057-1"/>
    </source>
</evidence>
<dbReference type="KEGG" id="phet:94289268"/>
<evidence type="ECO:0000256" key="9">
    <source>
        <dbReference type="ARBA" id="ARBA00023049"/>
    </source>
</evidence>
<keyword evidence="9 14" id="KW-0482">Metalloprotease</keyword>
<feature type="binding site" evidence="13">
    <location>
        <position position="364"/>
    </location>
    <ligand>
        <name>Zn(2+)</name>
        <dbReference type="ChEBI" id="CHEBI:29105"/>
        <note>catalytic</note>
    </ligand>
</feature>
<evidence type="ECO:0000256" key="4">
    <source>
        <dbReference type="ARBA" id="ARBA00022723"/>
    </source>
</evidence>
<evidence type="ECO:0000256" key="1">
    <source>
        <dbReference type="ARBA" id="ARBA00004477"/>
    </source>
</evidence>
<dbReference type="InterPro" id="IPR027057">
    <property type="entry name" value="CAXX_Prtase_1"/>
</dbReference>
<dbReference type="RefSeq" id="XP_067755981.1">
    <property type="nucleotide sequence ID" value="XM_067899191.1"/>
</dbReference>
<proteinExistence type="inferred from homology"/>
<dbReference type="Proteomes" id="UP000674318">
    <property type="component" value="Unassembled WGS sequence"/>
</dbReference>
<organism evidence="17 18">
    <name type="scientific">Porcisia hertigi</name>
    <dbReference type="NCBI Taxonomy" id="2761500"/>
    <lineage>
        <taxon>Eukaryota</taxon>
        <taxon>Discoba</taxon>
        <taxon>Euglenozoa</taxon>
        <taxon>Kinetoplastea</taxon>
        <taxon>Metakinetoplastina</taxon>
        <taxon>Trypanosomatida</taxon>
        <taxon>Trypanosomatidae</taxon>
        <taxon>Leishmaniinae</taxon>
        <taxon>Porcisia</taxon>
    </lineage>
</organism>
<evidence type="ECO:0000256" key="7">
    <source>
        <dbReference type="ARBA" id="ARBA00022833"/>
    </source>
</evidence>
<feature type="active site" evidence="12">
    <location>
        <position position="286"/>
    </location>
</feature>
<feature type="transmembrane region" description="Helical" evidence="14">
    <location>
        <begin position="295"/>
        <end position="317"/>
    </location>
</feature>
<dbReference type="GO" id="GO:0046872">
    <property type="term" value="F:metal ion binding"/>
    <property type="evidence" value="ECO:0007669"/>
    <property type="project" value="UniProtKB-UniRule"/>
</dbReference>
<keyword evidence="7 13" id="KW-0862">Zinc</keyword>
<dbReference type="InterPro" id="IPR001915">
    <property type="entry name" value="Peptidase_M48"/>
</dbReference>
<sequence length="426" mass="49097">MSFSLNPFLQTAVISVNVIGLWDAYLLLRQRRALKTKEIPPYFTNSYTDEEFSQTQAYGVECSTFSLFQQAKSLVTGNLSIFLRLSSRLYYLVSQCTGLTAGSFSHNYTVAVIGDLVSTTLDIPFSYYDNFHREKRYGFNTMTKTEFVKDIVKSLLLRAAFLYPVSIKLVQFVVQRFGERFPLYLFSGMSVMLLFFLLAMPTVIQPLFNKYTPLDPESSTYKKILQLCEKLNFPVKSVLVVDGSRRSHHSNAYFYGFGRKHIVLYDTLLEQLKGDDEGLLAVLCHELGHWKHNHMYVNIAVTLGQLMLFCYGARLVIFNKLSYEAFGFREVDPVMGISIFAEVFYTPVDMLIRYAFCYISRRNEFQADRFAVTMGYCESLKRGLLKIMKENRGSLTSDPLYSAFHHTHPPVLERLQAIDEELKKQK</sequence>
<accession>A0A836IRW9</accession>
<feature type="domain" description="CAAX prenyl protease 1 N-terminal" evidence="16">
    <location>
        <begin position="30"/>
        <end position="210"/>
    </location>
</feature>
<comment type="caution">
    <text evidence="17">The sequence shown here is derived from an EMBL/GenBank/DDBJ whole genome shotgun (WGS) entry which is preliminary data.</text>
</comment>
<keyword evidence="8 14" id="KW-1133">Transmembrane helix</keyword>
<evidence type="ECO:0000256" key="14">
    <source>
        <dbReference type="RuleBase" id="RU366005"/>
    </source>
</evidence>
<dbReference type="GO" id="GO:0004222">
    <property type="term" value="F:metalloendopeptidase activity"/>
    <property type="evidence" value="ECO:0007669"/>
    <property type="project" value="UniProtKB-UniRule"/>
</dbReference>
<dbReference type="CDD" id="cd07343">
    <property type="entry name" value="M48A_Zmpste24p_like"/>
    <property type="match status" value="1"/>
</dbReference>
<keyword evidence="18" id="KW-1185">Reference proteome</keyword>
<gene>
    <name evidence="17" type="ORF">JKF63_03170</name>
</gene>
<feature type="transmembrane region" description="Helical" evidence="14">
    <location>
        <begin position="181"/>
        <end position="200"/>
    </location>
</feature>
<dbReference type="PANTHER" id="PTHR10120">
    <property type="entry name" value="CAAX PRENYL PROTEASE 1"/>
    <property type="match status" value="1"/>
</dbReference>
<keyword evidence="4 13" id="KW-0479">Metal-binding</keyword>
<dbReference type="OrthoDB" id="360839at2759"/>
<dbReference type="EC" id="3.4.24.84" evidence="14"/>
<evidence type="ECO:0000256" key="2">
    <source>
        <dbReference type="ARBA" id="ARBA00022670"/>
    </source>
</evidence>
<comment type="cofactor">
    <cofactor evidence="13 14">
        <name>Zn(2+)</name>
        <dbReference type="ChEBI" id="CHEBI:29105"/>
    </cofactor>
    <text evidence="13 14">Binds 1 zinc ion per subunit.</text>
</comment>
<evidence type="ECO:0000313" key="18">
    <source>
        <dbReference type="Proteomes" id="UP000674318"/>
    </source>
</evidence>
<keyword evidence="5 14" id="KW-0378">Hydrolase</keyword>
<reference evidence="17 18" key="1">
    <citation type="submission" date="2021-02" db="EMBL/GenBank/DDBJ databases">
        <title>Porcisia hertigi Genome sequencing and assembly.</title>
        <authorList>
            <person name="Almutairi H."/>
            <person name="Gatherer D."/>
        </authorList>
    </citation>
    <scope>NUCLEOTIDE SEQUENCE [LARGE SCALE GENOMIC DNA]</scope>
    <source>
        <strain evidence="17 18">C119</strain>
    </source>
</reference>
<comment type="caution">
    <text evidence="14">Lacks conserved residue(s) required for the propagation of feature annotation.</text>
</comment>
<evidence type="ECO:0000256" key="5">
    <source>
        <dbReference type="ARBA" id="ARBA00022801"/>
    </source>
</evidence>
<comment type="catalytic activity">
    <reaction evidence="11 14">
        <text>Hydrolyzes the peptide bond -P2-(S-farnesyl or geranylgeranyl)C-P1'-P2'-P3'-COOH where P1' and P2' are amino acids with aliphatic side chains and P3' is any C-terminal residue.</text>
        <dbReference type="EC" id="3.4.24.84"/>
    </reaction>
</comment>
<evidence type="ECO:0000256" key="3">
    <source>
        <dbReference type="ARBA" id="ARBA00022692"/>
    </source>
</evidence>
<feature type="domain" description="Peptidase M48" evidence="15">
    <location>
        <begin position="223"/>
        <end position="421"/>
    </location>
</feature>
<comment type="subcellular location">
    <subcellularLocation>
        <location evidence="1 14">Endoplasmic reticulum membrane</location>
        <topology evidence="1 14">Multi-pass membrane protein</topology>
    </subcellularLocation>
</comment>
<dbReference type="GeneID" id="94289268"/>
<protein>
    <recommendedName>
        <fullName evidence="14">CAAX prenyl protease</fullName>
        <ecNumber evidence="14">3.4.24.84</ecNumber>
    </recommendedName>
</protein>
<evidence type="ECO:0000259" key="16">
    <source>
        <dbReference type="Pfam" id="PF16491"/>
    </source>
</evidence>
<keyword evidence="3 14" id="KW-0812">Transmembrane</keyword>
<evidence type="ECO:0000259" key="15">
    <source>
        <dbReference type="Pfam" id="PF01435"/>
    </source>
</evidence>
<dbReference type="AlphaFoldDB" id="A0A836IRW9"/>
<dbReference type="Pfam" id="PF01435">
    <property type="entry name" value="Peptidase_M48"/>
    <property type="match status" value="1"/>
</dbReference>
<evidence type="ECO:0000313" key="17">
    <source>
        <dbReference type="EMBL" id="KAG5501358.1"/>
    </source>
</evidence>
<dbReference type="Gene3D" id="3.30.2010.10">
    <property type="entry name" value="Metalloproteases ('zincins'), catalytic domain"/>
    <property type="match status" value="1"/>
</dbReference>
<feature type="transmembrane region" description="Helical" evidence="14">
    <location>
        <begin position="12"/>
        <end position="28"/>
    </location>
</feature>
<dbReference type="Pfam" id="PF16491">
    <property type="entry name" value="Peptidase_M48_N"/>
    <property type="match status" value="1"/>
</dbReference>
<evidence type="ECO:0000256" key="6">
    <source>
        <dbReference type="ARBA" id="ARBA00022824"/>
    </source>
</evidence>
<comment type="similarity">
    <text evidence="14">Belongs to the peptidase M48A family.</text>
</comment>
<comment type="function">
    <text evidence="14">Proteolytically removes the C-terminal three residues of farnesylated proteins.</text>
</comment>
<feature type="binding site" evidence="13">
    <location>
        <position position="285"/>
    </location>
    <ligand>
        <name>Zn(2+)</name>
        <dbReference type="ChEBI" id="CHEBI:29105"/>
        <note>catalytic</note>
    </ligand>
</feature>
<feature type="active site" description="Proton donor" evidence="12">
    <location>
        <position position="368"/>
    </location>
</feature>
<evidence type="ECO:0000256" key="8">
    <source>
        <dbReference type="ARBA" id="ARBA00022989"/>
    </source>
</evidence>
<dbReference type="EMBL" id="JAFJZO010000027">
    <property type="protein sequence ID" value="KAG5501358.1"/>
    <property type="molecule type" value="Genomic_DNA"/>
</dbReference>
<keyword evidence="6 14" id="KW-0256">Endoplasmic reticulum</keyword>
<dbReference type="InterPro" id="IPR032456">
    <property type="entry name" value="Peptidase_M48_N"/>
</dbReference>
<evidence type="ECO:0000256" key="11">
    <source>
        <dbReference type="ARBA" id="ARBA00044456"/>
    </source>
</evidence>